<evidence type="ECO:0000256" key="1">
    <source>
        <dbReference type="SAM" id="SignalP"/>
    </source>
</evidence>
<sequence>MAIIIAVFAIFIAPALASAAWWASVDRPSSWRQADWSASGMLPDASSTSEAAIYIMAARTGGMKGAFATHSWIVTKRAGERYHRYDKVGWGRPVRIDGYPADARWYSNLPEIVGSVHGAEAERLIPKVEAAIAAYPHQGANGDRGYRIYPGPNSNSFVAHVLRDVPELGLVLPPNAVGRDYLSGGRFFAVSDDGLDVHATLFGLAGFSAGWHSGFEVHLMGLVAGIDIKRIGIKVPAFGLVSVY</sequence>
<keyword evidence="1" id="KW-0732">Signal</keyword>
<keyword evidence="3" id="KW-1185">Reference proteome</keyword>
<organism evidence="2 3">
    <name type="scientific">Georhizobium profundi</name>
    <dbReference type="NCBI Taxonomy" id="2341112"/>
    <lineage>
        <taxon>Bacteria</taxon>
        <taxon>Pseudomonadati</taxon>
        <taxon>Pseudomonadota</taxon>
        <taxon>Alphaproteobacteria</taxon>
        <taxon>Hyphomicrobiales</taxon>
        <taxon>Rhizobiaceae</taxon>
        <taxon>Georhizobium</taxon>
    </lineage>
</organism>
<reference evidence="2 3" key="1">
    <citation type="submission" date="2018-09" db="EMBL/GenBank/DDBJ databases">
        <title>Marinorhizobium profundi gen. nov., sp. nov., isolated from a deep-sea sediment sample from the New Britain Trench and proposal of Marinorhizobiaceae fam. nov. in the order Rhizobiales of the class Alphaproteobacteria.</title>
        <authorList>
            <person name="Cao J."/>
        </authorList>
    </citation>
    <scope>NUCLEOTIDE SEQUENCE [LARGE SCALE GENOMIC DNA]</scope>
    <source>
        <strain evidence="2 3">WS11</strain>
    </source>
</reference>
<dbReference type="RefSeq" id="WP_126011038.1">
    <property type="nucleotide sequence ID" value="NZ_CP032509.1"/>
</dbReference>
<evidence type="ECO:0000313" key="3">
    <source>
        <dbReference type="Proteomes" id="UP000268192"/>
    </source>
</evidence>
<dbReference type="Proteomes" id="UP000268192">
    <property type="component" value="Chromosome"/>
</dbReference>
<protein>
    <submittedName>
        <fullName evidence="2">DUF3750 domain-containing protein</fullName>
    </submittedName>
</protein>
<dbReference type="InterPro" id="IPR022224">
    <property type="entry name" value="DUF3750"/>
</dbReference>
<evidence type="ECO:0000313" key="2">
    <source>
        <dbReference type="EMBL" id="AZN72710.1"/>
    </source>
</evidence>
<accession>A0A3Q8XQB1</accession>
<feature type="signal peptide" evidence="1">
    <location>
        <begin position="1"/>
        <end position="19"/>
    </location>
</feature>
<dbReference type="AlphaFoldDB" id="A0A3Q8XQB1"/>
<name>A0A3Q8XQB1_9HYPH</name>
<dbReference type="EMBL" id="CP032509">
    <property type="protein sequence ID" value="AZN72710.1"/>
    <property type="molecule type" value="Genomic_DNA"/>
</dbReference>
<dbReference type="Pfam" id="PF12570">
    <property type="entry name" value="DUF3750"/>
    <property type="match status" value="1"/>
</dbReference>
<feature type="chain" id="PRO_5018753875" evidence="1">
    <location>
        <begin position="20"/>
        <end position="244"/>
    </location>
</feature>
<dbReference type="OrthoDB" id="199084at2"/>
<gene>
    <name evidence="2" type="ORF">D5400_16800</name>
</gene>
<dbReference type="KEGG" id="abaw:D5400_16800"/>
<proteinExistence type="predicted"/>